<sequence length="217" mass="24501">MKSELVFENSLLGIGQYTIRILYLVWLLLFMIFPPLVIWVAVSTQCPLPIKAVDFDPYKLFGYTQLDPAGVYYDCREEHLPATLLTIIGAFITFGMSSIVAYLYISRMRHTTRLLKRNTELDDTTLTSTTRDRATALRTNTNGKGNPIALHMRKSVLIAVTSIFSTMLALVVAGFVEQMRLLVYVDTVLNGILMCCAFTFGEGLYDFLFGCCCCWKL</sequence>
<keyword evidence="3" id="KW-1185">Reference proteome</keyword>
<feature type="transmembrane region" description="Helical" evidence="1">
    <location>
        <begin position="156"/>
        <end position="175"/>
    </location>
</feature>
<proteinExistence type="predicted"/>
<name>X6NAY6_RETFI</name>
<feature type="transmembrane region" description="Helical" evidence="1">
    <location>
        <begin position="21"/>
        <end position="42"/>
    </location>
</feature>
<feature type="transmembrane region" description="Helical" evidence="1">
    <location>
        <begin position="181"/>
        <end position="200"/>
    </location>
</feature>
<evidence type="ECO:0000313" key="3">
    <source>
        <dbReference type="Proteomes" id="UP000023152"/>
    </source>
</evidence>
<comment type="caution">
    <text evidence="2">The sequence shown here is derived from an EMBL/GenBank/DDBJ whole genome shotgun (WGS) entry which is preliminary data.</text>
</comment>
<dbReference type="EMBL" id="ASPP01010373">
    <property type="protein sequence ID" value="ETO22909.1"/>
    <property type="molecule type" value="Genomic_DNA"/>
</dbReference>
<keyword evidence="1" id="KW-0812">Transmembrane</keyword>
<dbReference type="AlphaFoldDB" id="X6NAY6"/>
<evidence type="ECO:0000256" key="1">
    <source>
        <dbReference type="SAM" id="Phobius"/>
    </source>
</evidence>
<reference evidence="2 3" key="1">
    <citation type="journal article" date="2013" name="Curr. Biol.">
        <title>The Genome of the Foraminiferan Reticulomyxa filosa.</title>
        <authorList>
            <person name="Glockner G."/>
            <person name="Hulsmann N."/>
            <person name="Schleicher M."/>
            <person name="Noegel A.A."/>
            <person name="Eichinger L."/>
            <person name="Gallinger C."/>
            <person name="Pawlowski J."/>
            <person name="Sierra R."/>
            <person name="Euteneuer U."/>
            <person name="Pillet L."/>
            <person name="Moustafa A."/>
            <person name="Platzer M."/>
            <person name="Groth M."/>
            <person name="Szafranski K."/>
            <person name="Schliwa M."/>
        </authorList>
    </citation>
    <scope>NUCLEOTIDE SEQUENCE [LARGE SCALE GENOMIC DNA]</scope>
</reference>
<accession>X6NAY6</accession>
<feature type="transmembrane region" description="Helical" evidence="1">
    <location>
        <begin position="82"/>
        <end position="105"/>
    </location>
</feature>
<keyword evidence="1" id="KW-0472">Membrane</keyword>
<evidence type="ECO:0000313" key="2">
    <source>
        <dbReference type="EMBL" id="ETO22909.1"/>
    </source>
</evidence>
<protein>
    <submittedName>
        <fullName evidence="2">Uncharacterized protein</fullName>
    </submittedName>
</protein>
<dbReference type="Proteomes" id="UP000023152">
    <property type="component" value="Unassembled WGS sequence"/>
</dbReference>
<keyword evidence="1" id="KW-1133">Transmembrane helix</keyword>
<organism evidence="2 3">
    <name type="scientific">Reticulomyxa filosa</name>
    <dbReference type="NCBI Taxonomy" id="46433"/>
    <lineage>
        <taxon>Eukaryota</taxon>
        <taxon>Sar</taxon>
        <taxon>Rhizaria</taxon>
        <taxon>Retaria</taxon>
        <taxon>Foraminifera</taxon>
        <taxon>Monothalamids</taxon>
        <taxon>Reticulomyxidae</taxon>
        <taxon>Reticulomyxa</taxon>
    </lineage>
</organism>
<gene>
    <name evidence="2" type="ORF">RFI_14283</name>
</gene>